<organism evidence="2 3">
    <name type="scientific">Porites evermanni</name>
    <dbReference type="NCBI Taxonomy" id="104178"/>
    <lineage>
        <taxon>Eukaryota</taxon>
        <taxon>Metazoa</taxon>
        <taxon>Cnidaria</taxon>
        <taxon>Anthozoa</taxon>
        <taxon>Hexacorallia</taxon>
        <taxon>Scleractinia</taxon>
        <taxon>Fungiina</taxon>
        <taxon>Poritidae</taxon>
        <taxon>Porites</taxon>
    </lineage>
</organism>
<reference evidence="2 3" key="1">
    <citation type="submission" date="2022-05" db="EMBL/GenBank/DDBJ databases">
        <authorList>
            <consortium name="Genoscope - CEA"/>
            <person name="William W."/>
        </authorList>
    </citation>
    <scope>NUCLEOTIDE SEQUENCE [LARGE SCALE GENOMIC DNA]</scope>
</reference>
<gene>
    <name evidence="2" type="ORF">PEVE_00028354</name>
</gene>
<comment type="caution">
    <text evidence="2">The sequence shown here is derived from an EMBL/GenBank/DDBJ whole genome shotgun (WGS) entry which is preliminary data.</text>
</comment>
<accession>A0ABN8M9C6</accession>
<proteinExistence type="predicted"/>
<dbReference type="Proteomes" id="UP001159427">
    <property type="component" value="Unassembled WGS sequence"/>
</dbReference>
<sequence>MKKLHTPNHKLYEQYYVNQAKQKGGSLPAFYCARFQRGYGLGSIFRGLFRWAMPHLQQGAKVIGKKALQTGVNVVQDVLDGDNIKTAVHKRTKQALDLPSQNSLQGQSGAGKKSIKRKAQGTKISSPPGKKAKTSPQQKKPKEKFSFWK</sequence>
<dbReference type="EMBL" id="CALNXI010000393">
    <property type="protein sequence ID" value="CAH3026197.1"/>
    <property type="molecule type" value="Genomic_DNA"/>
</dbReference>
<evidence type="ECO:0000256" key="1">
    <source>
        <dbReference type="SAM" id="MobiDB-lite"/>
    </source>
</evidence>
<evidence type="ECO:0000313" key="3">
    <source>
        <dbReference type="Proteomes" id="UP001159427"/>
    </source>
</evidence>
<name>A0ABN8M9C6_9CNID</name>
<protein>
    <submittedName>
        <fullName evidence="2">Uncharacterized protein</fullName>
    </submittedName>
</protein>
<feature type="region of interest" description="Disordered" evidence="1">
    <location>
        <begin position="91"/>
        <end position="149"/>
    </location>
</feature>
<evidence type="ECO:0000313" key="2">
    <source>
        <dbReference type="EMBL" id="CAH3026197.1"/>
    </source>
</evidence>
<keyword evidence="3" id="KW-1185">Reference proteome</keyword>